<feature type="transmembrane region" description="Helical" evidence="2">
    <location>
        <begin position="88"/>
        <end position="108"/>
    </location>
</feature>
<proteinExistence type="predicted"/>
<dbReference type="OMA" id="YRREPLM"/>
<organism evidence="3 4">
    <name type="scientific">Chaetomium globosum (strain ATCC 6205 / CBS 148.51 / DSM 1962 / NBRC 6347 / NRRL 1970)</name>
    <name type="common">Soil fungus</name>
    <dbReference type="NCBI Taxonomy" id="306901"/>
    <lineage>
        <taxon>Eukaryota</taxon>
        <taxon>Fungi</taxon>
        <taxon>Dikarya</taxon>
        <taxon>Ascomycota</taxon>
        <taxon>Pezizomycotina</taxon>
        <taxon>Sordariomycetes</taxon>
        <taxon>Sordariomycetidae</taxon>
        <taxon>Sordariales</taxon>
        <taxon>Chaetomiaceae</taxon>
        <taxon>Chaetomium</taxon>
    </lineage>
</organism>
<keyword evidence="2" id="KW-0472">Membrane</keyword>
<dbReference type="VEuPathDB" id="FungiDB:CHGG_04665"/>
<dbReference type="GeneID" id="4391788"/>
<feature type="compositionally biased region" description="Basic residues" evidence="1">
    <location>
        <begin position="139"/>
        <end position="157"/>
    </location>
</feature>
<dbReference type="InParanoid" id="Q2H0N1"/>
<feature type="region of interest" description="Disordered" evidence="1">
    <location>
        <begin position="198"/>
        <end position="286"/>
    </location>
</feature>
<sequence>MYPSLADRIVAALPVERVILIVPSAALSDLSALSPLFYHITSIDPNHIAHALIIPRQNPQDNPPPPPTHTTTIPAYYGSLTGSPDPGAVAGITLGAVAGFVLLLWLVYTCINLGNPGAVGGGAGDTSTVVTEGSGSVYTRRRGQRSRSRRRSSRHQHKETVEVRRGGVTVRGGPVVVEEVVSSSMAPSEFDRVVVQEERRRRSVSRARMAGAGPPPPRRVVSSSGEDDEDDEDEVVVIEEHSPSRRRRSRVRSVERRSSGFREVDPDRFAGGDASFMEVRRSGSRR</sequence>
<gene>
    <name evidence="3" type="ORF">CHGG_04665</name>
</gene>
<evidence type="ECO:0000256" key="2">
    <source>
        <dbReference type="SAM" id="Phobius"/>
    </source>
</evidence>
<dbReference type="RefSeq" id="XP_001223879.1">
    <property type="nucleotide sequence ID" value="XM_001223878.1"/>
</dbReference>
<dbReference type="EMBL" id="CH408032">
    <property type="protein sequence ID" value="EAQ88046.1"/>
    <property type="molecule type" value="Genomic_DNA"/>
</dbReference>
<accession>Q2H0N1</accession>
<keyword evidence="2" id="KW-0812">Transmembrane</keyword>
<evidence type="ECO:0000313" key="3">
    <source>
        <dbReference type="EMBL" id="EAQ88046.1"/>
    </source>
</evidence>
<protein>
    <submittedName>
        <fullName evidence="3">Uncharacterized protein</fullName>
    </submittedName>
</protein>
<dbReference type="AlphaFoldDB" id="Q2H0N1"/>
<keyword evidence="2" id="KW-1133">Transmembrane helix</keyword>
<dbReference type="OrthoDB" id="5423884at2759"/>
<dbReference type="eggNOG" id="ENOG502SSR4">
    <property type="taxonomic scope" value="Eukaryota"/>
</dbReference>
<evidence type="ECO:0000313" key="4">
    <source>
        <dbReference type="Proteomes" id="UP000001056"/>
    </source>
</evidence>
<dbReference type="HOGENOM" id="CLU_087045_1_0_1"/>
<evidence type="ECO:0000256" key="1">
    <source>
        <dbReference type="SAM" id="MobiDB-lite"/>
    </source>
</evidence>
<name>Q2H0N1_CHAGB</name>
<dbReference type="Proteomes" id="UP000001056">
    <property type="component" value="Unassembled WGS sequence"/>
</dbReference>
<feature type="compositionally biased region" description="Acidic residues" evidence="1">
    <location>
        <begin position="225"/>
        <end position="237"/>
    </location>
</feature>
<feature type="region of interest" description="Disordered" evidence="1">
    <location>
        <begin position="119"/>
        <end position="167"/>
    </location>
</feature>
<feature type="compositionally biased region" description="Basic and acidic residues" evidence="1">
    <location>
        <begin position="252"/>
        <end position="270"/>
    </location>
</feature>
<keyword evidence="4" id="KW-1185">Reference proteome</keyword>
<reference evidence="4" key="1">
    <citation type="journal article" date="2015" name="Genome Announc.">
        <title>Draft genome sequence of the cellulolytic fungus Chaetomium globosum.</title>
        <authorList>
            <person name="Cuomo C.A."/>
            <person name="Untereiner W.A."/>
            <person name="Ma L.-J."/>
            <person name="Grabherr M."/>
            <person name="Birren B.W."/>
        </authorList>
    </citation>
    <scope>NUCLEOTIDE SEQUENCE [LARGE SCALE GENOMIC DNA]</scope>
    <source>
        <strain evidence="4">ATCC 6205 / CBS 148.51 / DSM 1962 / NBRC 6347 / NRRL 1970</strain>
    </source>
</reference>